<reference evidence="2" key="1">
    <citation type="journal article" date="2014" name="Science">
        <title>Ancient hybridizations among the ancestral genomes of bread wheat.</title>
        <authorList>
            <consortium name="International Wheat Genome Sequencing Consortium,"/>
            <person name="Marcussen T."/>
            <person name="Sandve S.R."/>
            <person name="Heier L."/>
            <person name="Spannagl M."/>
            <person name="Pfeifer M."/>
            <person name="Jakobsen K.S."/>
            <person name="Wulff B.B."/>
            <person name="Steuernagel B."/>
            <person name="Mayer K.F."/>
            <person name="Olsen O.A."/>
        </authorList>
    </citation>
    <scope>NUCLEOTIDE SEQUENCE [LARGE SCALE GENOMIC DNA]</scope>
    <source>
        <strain evidence="2">cv. AL8/78</strain>
    </source>
</reference>
<dbReference type="EnsemblPlants" id="AET2Gv21109700.1">
    <property type="protein sequence ID" value="AET2Gv21109700.1"/>
    <property type="gene ID" value="AET2Gv21109700"/>
</dbReference>
<dbReference type="Proteomes" id="UP000015105">
    <property type="component" value="Chromosome 2D"/>
</dbReference>
<reference evidence="1" key="5">
    <citation type="journal article" date="2021" name="G3 (Bethesda)">
        <title>Aegilops tauschii genome assembly Aet v5.0 features greater sequence contiguity and improved annotation.</title>
        <authorList>
            <person name="Wang L."/>
            <person name="Zhu T."/>
            <person name="Rodriguez J.C."/>
            <person name="Deal K.R."/>
            <person name="Dubcovsky J."/>
            <person name="McGuire P.E."/>
            <person name="Lux T."/>
            <person name="Spannagl M."/>
            <person name="Mayer K.F.X."/>
            <person name="Baldrich P."/>
            <person name="Meyers B.C."/>
            <person name="Huo N."/>
            <person name="Gu Y.Q."/>
            <person name="Zhou H."/>
            <person name="Devos K.M."/>
            <person name="Bennetzen J.L."/>
            <person name="Unver T."/>
            <person name="Budak H."/>
            <person name="Gulick P.J."/>
            <person name="Galiba G."/>
            <person name="Kalapos B."/>
            <person name="Nelson D.R."/>
            <person name="Li P."/>
            <person name="You F.M."/>
            <person name="Luo M.C."/>
            <person name="Dvorak J."/>
        </authorList>
    </citation>
    <scope>NUCLEOTIDE SEQUENCE [LARGE SCALE GENOMIC DNA]</scope>
    <source>
        <strain evidence="1">cv. AL8/78</strain>
    </source>
</reference>
<evidence type="ECO:0000313" key="1">
    <source>
        <dbReference type="EnsemblPlants" id="AET2Gv21109700.1"/>
    </source>
</evidence>
<accession>A0A453D6H1</accession>
<reference evidence="1" key="3">
    <citation type="journal article" date="2017" name="Nature">
        <title>Genome sequence of the progenitor of the wheat D genome Aegilops tauschii.</title>
        <authorList>
            <person name="Luo M.C."/>
            <person name="Gu Y.Q."/>
            <person name="Puiu D."/>
            <person name="Wang H."/>
            <person name="Twardziok S.O."/>
            <person name="Deal K.R."/>
            <person name="Huo N."/>
            <person name="Zhu T."/>
            <person name="Wang L."/>
            <person name="Wang Y."/>
            <person name="McGuire P.E."/>
            <person name="Liu S."/>
            <person name="Long H."/>
            <person name="Ramasamy R.K."/>
            <person name="Rodriguez J.C."/>
            <person name="Van S.L."/>
            <person name="Yuan L."/>
            <person name="Wang Z."/>
            <person name="Xia Z."/>
            <person name="Xiao L."/>
            <person name="Anderson O.D."/>
            <person name="Ouyang S."/>
            <person name="Liang Y."/>
            <person name="Zimin A.V."/>
            <person name="Pertea G."/>
            <person name="Qi P."/>
            <person name="Bennetzen J.L."/>
            <person name="Dai X."/>
            <person name="Dawson M.W."/>
            <person name="Muller H.G."/>
            <person name="Kugler K."/>
            <person name="Rivarola-Duarte L."/>
            <person name="Spannagl M."/>
            <person name="Mayer K.F.X."/>
            <person name="Lu F.H."/>
            <person name="Bevan M.W."/>
            <person name="Leroy P."/>
            <person name="Li P."/>
            <person name="You F.M."/>
            <person name="Sun Q."/>
            <person name="Liu Z."/>
            <person name="Lyons E."/>
            <person name="Wicker T."/>
            <person name="Salzberg S.L."/>
            <person name="Devos K.M."/>
            <person name="Dvorak J."/>
        </authorList>
    </citation>
    <scope>NUCLEOTIDE SEQUENCE [LARGE SCALE GENOMIC DNA]</scope>
    <source>
        <strain evidence="1">cv. AL8/78</strain>
    </source>
</reference>
<dbReference type="Gramene" id="AET2Gv21109700.1">
    <property type="protein sequence ID" value="AET2Gv21109700.1"/>
    <property type="gene ID" value="AET2Gv21109700"/>
</dbReference>
<keyword evidence="2" id="KW-1185">Reference proteome</keyword>
<reference evidence="2" key="2">
    <citation type="journal article" date="2017" name="Nat. Plants">
        <title>The Aegilops tauschii genome reveals multiple impacts of transposons.</title>
        <authorList>
            <person name="Zhao G."/>
            <person name="Zou C."/>
            <person name="Li K."/>
            <person name="Wang K."/>
            <person name="Li T."/>
            <person name="Gao L."/>
            <person name="Zhang X."/>
            <person name="Wang H."/>
            <person name="Yang Z."/>
            <person name="Liu X."/>
            <person name="Jiang W."/>
            <person name="Mao L."/>
            <person name="Kong X."/>
            <person name="Jiao Y."/>
            <person name="Jia J."/>
        </authorList>
    </citation>
    <scope>NUCLEOTIDE SEQUENCE [LARGE SCALE GENOMIC DNA]</scope>
    <source>
        <strain evidence="2">cv. AL8/78</strain>
    </source>
</reference>
<proteinExistence type="predicted"/>
<reference evidence="1" key="4">
    <citation type="submission" date="2019-03" db="UniProtKB">
        <authorList>
            <consortium name="EnsemblPlants"/>
        </authorList>
    </citation>
    <scope>IDENTIFICATION</scope>
</reference>
<organism evidence="1 2">
    <name type="scientific">Aegilops tauschii subsp. strangulata</name>
    <name type="common">Goatgrass</name>
    <dbReference type="NCBI Taxonomy" id="200361"/>
    <lineage>
        <taxon>Eukaryota</taxon>
        <taxon>Viridiplantae</taxon>
        <taxon>Streptophyta</taxon>
        <taxon>Embryophyta</taxon>
        <taxon>Tracheophyta</taxon>
        <taxon>Spermatophyta</taxon>
        <taxon>Magnoliopsida</taxon>
        <taxon>Liliopsida</taxon>
        <taxon>Poales</taxon>
        <taxon>Poaceae</taxon>
        <taxon>BOP clade</taxon>
        <taxon>Pooideae</taxon>
        <taxon>Triticodae</taxon>
        <taxon>Triticeae</taxon>
        <taxon>Triticinae</taxon>
        <taxon>Aegilops</taxon>
    </lineage>
</organism>
<evidence type="ECO:0000313" key="2">
    <source>
        <dbReference type="Proteomes" id="UP000015105"/>
    </source>
</evidence>
<name>A0A453D6H1_AEGTS</name>
<dbReference type="AlphaFoldDB" id="A0A453D6H1"/>
<protein>
    <submittedName>
        <fullName evidence="1">Uncharacterized protein</fullName>
    </submittedName>
</protein>
<sequence>MLELDDCLVPRPFAQWIADKVIVDDEAIFINKKRIPLNALGVLHVFGIPAGDINISMVDDAGKSEFLAFFGLT</sequence>